<keyword evidence="1" id="KW-0812">Transmembrane</keyword>
<keyword evidence="1" id="KW-1133">Transmembrane helix</keyword>
<name>A0A7C5Q8V7_CALS0</name>
<accession>A0A7C5Q8V7</accession>
<dbReference type="EMBL" id="DRWN01000066">
    <property type="protein sequence ID" value="HHK69026.1"/>
    <property type="molecule type" value="Genomic_DNA"/>
</dbReference>
<keyword evidence="1" id="KW-0472">Membrane</keyword>
<sequence>MNPQNDGLDYIYYGSLAFLASGLLTLLGSLTVRAGGAVVSTVLHMLSVFALLGFAGLWYYGFTLHRQHVRTYLAKR</sequence>
<organism evidence="2">
    <name type="scientific">Caldiarchaeum subterraneum</name>
    <dbReference type="NCBI Taxonomy" id="311458"/>
    <lineage>
        <taxon>Archaea</taxon>
        <taxon>Nitrososphaerota</taxon>
        <taxon>Candidatus Caldarchaeales</taxon>
        <taxon>Candidatus Caldarchaeaceae</taxon>
        <taxon>Candidatus Caldarchaeum</taxon>
    </lineage>
</organism>
<protein>
    <submittedName>
        <fullName evidence="2">Uncharacterized protein</fullName>
    </submittedName>
</protein>
<evidence type="ECO:0000256" key="1">
    <source>
        <dbReference type="SAM" id="Phobius"/>
    </source>
</evidence>
<gene>
    <name evidence="2" type="ORF">ENM11_07780</name>
</gene>
<comment type="caution">
    <text evidence="2">The sequence shown here is derived from an EMBL/GenBank/DDBJ whole genome shotgun (WGS) entry which is preliminary data.</text>
</comment>
<proteinExistence type="predicted"/>
<evidence type="ECO:0000313" key="2">
    <source>
        <dbReference type="EMBL" id="HHK69026.1"/>
    </source>
</evidence>
<feature type="transmembrane region" description="Helical" evidence="1">
    <location>
        <begin position="38"/>
        <end position="60"/>
    </location>
</feature>
<feature type="transmembrane region" description="Helical" evidence="1">
    <location>
        <begin position="12"/>
        <end position="32"/>
    </location>
</feature>
<dbReference type="AlphaFoldDB" id="A0A7C5Q8V7"/>
<reference evidence="2" key="1">
    <citation type="journal article" date="2020" name="mSystems">
        <title>Genome- and Community-Level Interaction Insights into Carbon Utilization and Element Cycling Functions of Hydrothermarchaeota in Hydrothermal Sediment.</title>
        <authorList>
            <person name="Zhou Z."/>
            <person name="Liu Y."/>
            <person name="Xu W."/>
            <person name="Pan J."/>
            <person name="Luo Z.H."/>
            <person name="Li M."/>
        </authorList>
    </citation>
    <scope>NUCLEOTIDE SEQUENCE [LARGE SCALE GENOMIC DNA]</scope>
    <source>
        <strain evidence="2">SpSt-1056</strain>
    </source>
</reference>